<name>A0A200QJ09_MACCD</name>
<proteinExistence type="inferred from homology"/>
<dbReference type="InterPro" id="IPR042185">
    <property type="entry name" value="Serpin_sf_2"/>
</dbReference>
<gene>
    <name evidence="4" type="ORF">BVC80_8985g19</name>
</gene>
<dbReference type="SMART" id="SM00093">
    <property type="entry name" value="SERPIN"/>
    <property type="match status" value="1"/>
</dbReference>
<dbReference type="OrthoDB" id="1063785at2759"/>
<dbReference type="EMBL" id="MVGT01001900">
    <property type="protein sequence ID" value="OVA10493.1"/>
    <property type="molecule type" value="Genomic_DNA"/>
</dbReference>
<dbReference type="PANTHER" id="PTHR11461">
    <property type="entry name" value="SERINE PROTEASE INHIBITOR, SERPIN"/>
    <property type="match status" value="1"/>
</dbReference>
<dbReference type="GO" id="GO:0004867">
    <property type="term" value="F:serine-type endopeptidase inhibitor activity"/>
    <property type="evidence" value="ECO:0007669"/>
    <property type="project" value="InterPro"/>
</dbReference>
<dbReference type="STRING" id="56857.A0A200QJ09"/>
<dbReference type="OMA" id="MEDLYVA"/>
<dbReference type="InterPro" id="IPR000215">
    <property type="entry name" value="Serpin_fam"/>
</dbReference>
<comment type="similarity">
    <text evidence="1 2">Belongs to the serpin family.</text>
</comment>
<dbReference type="PANTHER" id="PTHR11461:SF211">
    <property type="entry name" value="GH10112P-RELATED"/>
    <property type="match status" value="1"/>
</dbReference>
<dbReference type="InterPro" id="IPR042178">
    <property type="entry name" value="Serpin_sf_1"/>
</dbReference>
<accession>A0A200QJ09</accession>
<dbReference type="InterPro" id="IPR036186">
    <property type="entry name" value="Serpin_sf"/>
</dbReference>
<keyword evidence="5" id="KW-1185">Reference proteome</keyword>
<feature type="domain" description="Serpin" evidence="3">
    <location>
        <begin position="9"/>
        <end position="310"/>
    </location>
</feature>
<dbReference type="InParanoid" id="A0A200QJ09"/>
<organism evidence="4 5">
    <name type="scientific">Macleaya cordata</name>
    <name type="common">Five-seeded plume-poppy</name>
    <name type="synonym">Bocconia cordata</name>
    <dbReference type="NCBI Taxonomy" id="56857"/>
    <lineage>
        <taxon>Eukaryota</taxon>
        <taxon>Viridiplantae</taxon>
        <taxon>Streptophyta</taxon>
        <taxon>Embryophyta</taxon>
        <taxon>Tracheophyta</taxon>
        <taxon>Spermatophyta</taxon>
        <taxon>Magnoliopsida</taxon>
        <taxon>Ranunculales</taxon>
        <taxon>Papaveraceae</taxon>
        <taxon>Papaveroideae</taxon>
        <taxon>Macleaya</taxon>
    </lineage>
</organism>
<evidence type="ECO:0000313" key="5">
    <source>
        <dbReference type="Proteomes" id="UP000195402"/>
    </source>
</evidence>
<dbReference type="Gene3D" id="2.30.39.10">
    <property type="entry name" value="Alpha-1-antitrypsin, domain 1"/>
    <property type="match status" value="1"/>
</dbReference>
<dbReference type="InterPro" id="IPR023796">
    <property type="entry name" value="Serpin_dom"/>
</dbReference>
<protein>
    <submittedName>
        <fullName evidence="4">Serpin family</fullName>
    </submittedName>
</protein>
<reference evidence="4 5" key="1">
    <citation type="journal article" date="2017" name="Mol. Plant">
        <title>The Genome of Medicinal Plant Macleaya cordata Provides New Insights into Benzylisoquinoline Alkaloids Metabolism.</title>
        <authorList>
            <person name="Liu X."/>
            <person name="Liu Y."/>
            <person name="Huang P."/>
            <person name="Ma Y."/>
            <person name="Qing Z."/>
            <person name="Tang Q."/>
            <person name="Cao H."/>
            <person name="Cheng P."/>
            <person name="Zheng Y."/>
            <person name="Yuan Z."/>
            <person name="Zhou Y."/>
            <person name="Liu J."/>
            <person name="Tang Z."/>
            <person name="Zhuo Y."/>
            <person name="Zhang Y."/>
            <person name="Yu L."/>
            <person name="Huang J."/>
            <person name="Yang P."/>
            <person name="Peng Q."/>
            <person name="Zhang J."/>
            <person name="Jiang W."/>
            <person name="Zhang Z."/>
            <person name="Lin K."/>
            <person name="Ro D.K."/>
            <person name="Chen X."/>
            <person name="Xiong X."/>
            <person name="Shang Y."/>
            <person name="Huang S."/>
            <person name="Zeng J."/>
        </authorList>
    </citation>
    <scope>NUCLEOTIDE SEQUENCE [LARGE SCALE GENOMIC DNA]</scope>
    <source>
        <strain evidence="5">cv. BLH2017</strain>
        <tissue evidence="4">Root</tissue>
    </source>
</reference>
<dbReference type="Pfam" id="PF00079">
    <property type="entry name" value="Serpin"/>
    <property type="match status" value="2"/>
</dbReference>
<sequence>MEPSNASSMELVQHLWAEECDGKNFVFSPFSINAALGLLASGSNGLTLQQLLEFLKSENLDHLNSVYSLIIDSLDEKRIGTERGGPKLSFISGVWVDISHTLKPSFKEIASSIYKAEAISVNFKTKAKEILKAVNKWVEDHTNGLIRNLLPGRSITSQTKFVLANALYFKGSWEQGKTLSWAICHIGSTRHLKTFALEMLLFNLEASRVLKELGLVLPFDPAEAELTEMVSDGTERLYVSEVIHKCFVEVDEEGTEAAAATAVGKLQIASRPFRRRRLPVINFVADHPFMFIIRDNYSGVLLFMGHVLNPLLNSDDDHE</sequence>
<evidence type="ECO:0000313" key="4">
    <source>
        <dbReference type="EMBL" id="OVA10493.1"/>
    </source>
</evidence>
<dbReference type="GO" id="GO:0005615">
    <property type="term" value="C:extracellular space"/>
    <property type="evidence" value="ECO:0007669"/>
    <property type="project" value="InterPro"/>
</dbReference>
<dbReference type="PROSITE" id="PS00284">
    <property type="entry name" value="SERPIN"/>
    <property type="match status" value="1"/>
</dbReference>
<dbReference type="AlphaFoldDB" id="A0A200QJ09"/>
<evidence type="ECO:0000256" key="1">
    <source>
        <dbReference type="ARBA" id="ARBA00009500"/>
    </source>
</evidence>
<evidence type="ECO:0000259" key="3">
    <source>
        <dbReference type="SMART" id="SM00093"/>
    </source>
</evidence>
<dbReference type="SUPFAM" id="SSF56574">
    <property type="entry name" value="Serpins"/>
    <property type="match status" value="1"/>
</dbReference>
<dbReference type="Gene3D" id="3.30.497.10">
    <property type="entry name" value="Antithrombin, subunit I, domain 2"/>
    <property type="match status" value="2"/>
</dbReference>
<evidence type="ECO:0000256" key="2">
    <source>
        <dbReference type="RuleBase" id="RU000411"/>
    </source>
</evidence>
<dbReference type="InterPro" id="IPR023795">
    <property type="entry name" value="Serpin_CS"/>
</dbReference>
<dbReference type="Proteomes" id="UP000195402">
    <property type="component" value="Unassembled WGS sequence"/>
</dbReference>
<comment type="caution">
    <text evidence="4">The sequence shown here is derived from an EMBL/GenBank/DDBJ whole genome shotgun (WGS) entry which is preliminary data.</text>
</comment>